<dbReference type="SUPFAM" id="SSF48452">
    <property type="entry name" value="TPR-like"/>
    <property type="match status" value="2"/>
</dbReference>
<sequence>MEKIDEAKKQLDYVNSSLNTIDHNFTRDALSFKLWHGYMKIYQVEKSYNLAYEHYEKAILLIHTTYEKNIYYKLQLVEFNLDAFDTLVNYNEQKEGRQKLLEVINVVTKQFGERHNNVAKAYSKLGIFYLNQEEYKSAELNLLKAYDIYEQLPKIYIDYLITLKNLIKVCQHFNSGRKLVFVEKFYQHAEKIQPRLFPDALTYFLDSIENLVAIRPILLSQIDDILAKVANLNLSYPVKEIENLDYKTLKEMLKIREIEQRCCYVQIMAYYREIQFTETLSKLVSNYGFKTVKLSRLLKRGDTNRPNLIAMINDYSELINDGKLLLNEIHTQVVPKDELEIALLLNIDKVESTFDKEQYLRDALLKLSINDVSEEEFKQLLDISGQFTNIIDMAIAYIKITKSKIKEYCSFVSSCKGTFRISHPSLKNDACLNSFIIYCTNRATISTCLLNNIANTEDLGRELFYFIHLVGNKTSTTFFLFILIKHGLSEEHSNQILNALLNLKILKSENESIFISSFIRASLAYQFKGVEFSDIKTVRAFIEACSQYLKDRNIHDSESTLVIDIYRHTLHKFHDFIDVFNQSHEDIFFFMHHLYSLSNIYNDLKRSDQKILLELLLSLYNRFNFDKNTATYAEILTLLAFSERNSSNYHRHLVLIQEAHAIKSRLYKNDDPLFASSLLNLARAFGDIKNNEKQIELSKEGLNILEKDYNSNYNTLDADTRAKKEVEIINAFINLSAGYSRVNITHRIELLERCLNFYDSHHLNRPDVKERILSSLVNAYNCKNMPLKALEIYEQLEILHKQLYQEGTQEYARNVGYNFLNQGIAISKSSMTFTTDLDIADKMSEEKISRAREIVIKVRHAINKAIHLFANFYSKDDYIYSQACDALFHNERMENELTMMLKMFEAYRLFNNGNLDEAKLIYCEIFDLTLNQGVKSGALVHMADIDFIKMKESRVMSQQIRNNNFKQYNQAIEIHDSASVQVKVAMACFIDDNHEQAIIYAENSIQKLPENPITFYKMDIPILPVVLQMALMDRDEIKDIPIEFLAKYIIINSMISLGHIHSGMQKLKEFAILLSPNSAAISYLLLGFCYLKQGNLVNSLQAFDFVNQKDPDHKVGQIGFALTQLLIKIYKNIDASDMNIFKEIQTVNIILSSSDLTKQLFALVKSDSQIDIKSFVRTIN</sequence>
<dbReference type="PROSITE" id="PS50005">
    <property type="entry name" value="TPR"/>
    <property type="match status" value="2"/>
</dbReference>
<dbReference type="SMART" id="SM00028">
    <property type="entry name" value="TPR"/>
    <property type="match status" value="4"/>
</dbReference>
<accession>A0A9N9DME8</accession>
<dbReference type="EMBL" id="CAJVPY010005584">
    <property type="protein sequence ID" value="CAG8646230.1"/>
    <property type="molecule type" value="Genomic_DNA"/>
</dbReference>
<dbReference type="Proteomes" id="UP000789405">
    <property type="component" value="Unassembled WGS sequence"/>
</dbReference>
<dbReference type="InterPro" id="IPR019734">
    <property type="entry name" value="TPR_rpt"/>
</dbReference>
<organism evidence="2 3">
    <name type="scientific">Dentiscutata erythropus</name>
    <dbReference type="NCBI Taxonomy" id="1348616"/>
    <lineage>
        <taxon>Eukaryota</taxon>
        <taxon>Fungi</taxon>
        <taxon>Fungi incertae sedis</taxon>
        <taxon>Mucoromycota</taxon>
        <taxon>Glomeromycotina</taxon>
        <taxon>Glomeromycetes</taxon>
        <taxon>Diversisporales</taxon>
        <taxon>Gigasporaceae</taxon>
        <taxon>Dentiscutata</taxon>
    </lineage>
</organism>
<protein>
    <submittedName>
        <fullName evidence="2">25656_t:CDS:1</fullName>
    </submittedName>
</protein>
<evidence type="ECO:0000313" key="3">
    <source>
        <dbReference type="Proteomes" id="UP000789405"/>
    </source>
</evidence>
<reference evidence="2" key="1">
    <citation type="submission" date="2021-06" db="EMBL/GenBank/DDBJ databases">
        <authorList>
            <person name="Kallberg Y."/>
            <person name="Tangrot J."/>
            <person name="Rosling A."/>
        </authorList>
    </citation>
    <scope>NUCLEOTIDE SEQUENCE</scope>
    <source>
        <strain evidence="2">MA453B</strain>
    </source>
</reference>
<feature type="non-terminal residue" evidence="2">
    <location>
        <position position="1180"/>
    </location>
</feature>
<feature type="repeat" description="TPR" evidence="1">
    <location>
        <begin position="119"/>
        <end position="152"/>
    </location>
</feature>
<dbReference type="OrthoDB" id="10467555at2759"/>
<gene>
    <name evidence="2" type="ORF">DERYTH_LOCUS9930</name>
</gene>
<evidence type="ECO:0000313" key="2">
    <source>
        <dbReference type="EMBL" id="CAG8646230.1"/>
    </source>
</evidence>
<proteinExistence type="predicted"/>
<dbReference type="InterPro" id="IPR011990">
    <property type="entry name" value="TPR-like_helical_dom_sf"/>
</dbReference>
<dbReference type="AlphaFoldDB" id="A0A9N9DME8"/>
<name>A0A9N9DME8_9GLOM</name>
<keyword evidence="3" id="KW-1185">Reference proteome</keyword>
<comment type="caution">
    <text evidence="2">The sequence shown here is derived from an EMBL/GenBank/DDBJ whole genome shotgun (WGS) entry which is preliminary data.</text>
</comment>
<dbReference type="Gene3D" id="1.25.40.10">
    <property type="entry name" value="Tetratricopeptide repeat domain"/>
    <property type="match status" value="3"/>
</dbReference>
<evidence type="ECO:0000256" key="1">
    <source>
        <dbReference type="PROSITE-ProRule" id="PRU00339"/>
    </source>
</evidence>
<feature type="repeat" description="TPR" evidence="1">
    <location>
        <begin position="1080"/>
        <end position="1113"/>
    </location>
</feature>
<keyword evidence="1" id="KW-0802">TPR repeat</keyword>